<comment type="function">
    <text evidence="10">Cell wall formation. Catalyzes the transfer of a GlcNAc subunit on undecaprenyl-pyrophosphoryl-MurNAc-pentapeptide (lipid intermediate I) to form undecaprenyl-pyrophosphoryl-MurNAc-(pentapeptide)GlcNAc (lipid intermediate II).</text>
</comment>
<dbReference type="SUPFAM" id="SSF53756">
    <property type="entry name" value="UDP-Glycosyltransferase/glycogen phosphorylase"/>
    <property type="match status" value="1"/>
</dbReference>
<proteinExistence type="inferred from homology"/>
<keyword evidence="14" id="KW-1185">Reference proteome</keyword>
<dbReference type="InterPro" id="IPR004276">
    <property type="entry name" value="GlycoTrans_28_N"/>
</dbReference>
<dbReference type="InterPro" id="IPR007235">
    <property type="entry name" value="Glyco_trans_28_C"/>
</dbReference>
<dbReference type="Pfam" id="PF03033">
    <property type="entry name" value="Glyco_transf_28"/>
    <property type="match status" value="1"/>
</dbReference>
<gene>
    <name evidence="10 13" type="primary">murG</name>
    <name evidence="13" type="ORF">GCM10007103_05500</name>
</gene>
<name>A0A918S6I6_9FLAO</name>
<dbReference type="RefSeq" id="WP_189603104.1">
    <property type="nucleotide sequence ID" value="NZ_BMXB01000001.1"/>
</dbReference>
<feature type="domain" description="Glycosyl transferase family 28 C-terminal" evidence="12">
    <location>
        <begin position="194"/>
        <end position="320"/>
    </location>
</feature>
<evidence type="ECO:0000256" key="4">
    <source>
        <dbReference type="ARBA" id="ARBA00022679"/>
    </source>
</evidence>
<dbReference type="GO" id="GO:0008360">
    <property type="term" value="P:regulation of cell shape"/>
    <property type="evidence" value="ECO:0007669"/>
    <property type="project" value="UniProtKB-KW"/>
</dbReference>
<dbReference type="EC" id="2.4.1.227" evidence="10"/>
<dbReference type="GO" id="GO:0009252">
    <property type="term" value="P:peptidoglycan biosynthetic process"/>
    <property type="evidence" value="ECO:0007669"/>
    <property type="project" value="UniProtKB-UniRule"/>
</dbReference>
<evidence type="ECO:0000256" key="10">
    <source>
        <dbReference type="HAMAP-Rule" id="MF_00033"/>
    </source>
</evidence>
<evidence type="ECO:0000256" key="2">
    <source>
        <dbReference type="ARBA" id="ARBA00022618"/>
    </source>
</evidence>
<dbReference type="InterPro" id="IPR006009">
    <property type="entry name" value="GlcNAc_MurG"/>
</dbReference>
<dbReference type="NCBIfam" id="TIGR01133">
    <property type="entry name" value="murG"/>
    <property type="match status" value="1"/>
</dbReference>
<evidence type="ECO:0000256" key="8">
    <source>
        <dbReference type="ARBA" id="ARBA00023306"/>
    </source>
</evidence>
<feature type="domain" description="Glycosyltransferase family 28 N-terminal" evidence="11">
    <location>
        <begin position="7"/>
        <end position="143"/>
    </location>
</feature>
<keyword evidence="4 10" id="KW-0808">Transferase</keyword>
<feature type="binding site" evidence="10">
    <location>
        <position position="128"/>
    </location>
    <ligand>
        <name>UDP-N-acetyl-alpha-D-glucosamine</name>
        <dbReference type="ChEBI" id="CHEBI:57705"/>
    </ligand>
</feature>
<dbReference type="GO" id="GO:0005975">
    <property type="term" value="P:carbohydrate metabolic process"/>
    <property type="evidence" value="ECO:0007669"/>
    <property type="project" value="InterPro"/>
</dbReference>
<evidence type="ECO:0000256" key="7">
    <source>
        <dbReference type="ARBA" id="ARBA00023136"/>
    </source>
</evidence>
<comment type="catalytic activity">
    <reaction evidence="10">
        <text>di-trans,octa-cis-undecaprenyl diphospho-N-acetyl-alpha-D-muramoyl-L-alanyl-D-glutamyl-meso-2,6-diaminopimeloyl-D-alanyl-D-alanine + UDP-N-acetyl-alpha-D-glucosamine = di-trans,octa-cis-undecaprenyl diphospho-[N-acetyl-alpha-D-glucosaminyl-(1-&gt;4)]-N-acetyl-alpha-D-muramoyl-L-alanyl-D-glutamyl-meso-2,6-diaminopimeloyl-D-alanyl-D-alanine + UDP + H(+)</text>
        <dbReference type="Rhea" id="RHEA:31227"/>
        <dbReference type="ChEBI" id="CHEBI:15378"/>
        <dbReference type="ChEBI" id="CHEBI:57705"/>
        <dbReference type="ChEBI" id="CHEBI:58223"/>
        <dbReference type="ChEBI" id="CHEBI:61387"/>
        <dbReference type="ChEBI" id="CHEBI:61388"/>
        <dbReference type="EC" id="2.4.1.227"/>
    </reaction>
</comment>
<dbReference type="GO" id="GO:0051301">
    <property type="term" value="P:cell division"/>
    <property type="evidence" value="ECO:0007669"/>
    <property type="project" value="UniProtKB-KW"/>
</dbReference>
<comment type="caution">
    <text evidence="13">The sequence shown here is derived from an EMBL/GenBank/DDBJ whole genome shotgun (WGS) entry which is preliminary data.</text>
</comment>
<evidence type="ECO:0000256" key="6">
    <source>
        <dbReference type="ARBA" id="ARBA00022984"/>
    </source>
</evidence>
<comment type="similarity">
    <text evidence="10">Belongs to the glycosyltransferase 28 family. MurG subfamily.</text>
</comment>
<feature type="binding site" evidence="10">
    <location>
        <position position="169"/>
    </location>
    <ligand>
        <name>UDP-N-acetyl-alpha-D-glucosamine</name>
        <dbReference type="ChEBI" id="CHEBI:57705"/>
    </ligand>
</feature>
<evidence type="ECO:0000256" key="5">
    <source>
        <dbReference type="ARBA" id="ARBA00022960"/>
    </source>
</evidence>
<dbReference type="Proteomes" id="UP000610456">
    <property type="component" value="Unassembled WGS sequence"/>
</dbReference>
<sequence length="367" mass="40690">MKKGLRVILSGGGTGGHIYPAISIANEIKLRHPDTEILFVGAEDRMEMQKVPEAGYKIEGLWISGFQRKLSFKNLLFPFKVMKSMWKSKKILNRFKPDVVIGTGGFASGPLLQMANQNNIPTLIQEQNSLAGVTNKILAKKASVICTAYPDMSRFFPSEKIVLTGNPVRQDLLDVSQKKEEALSFFKLDPNKKVLLVLGGSLGARNINQLVMENLVEFERHGLQVIWQTGTLYFDDYRKYNEAGNVKTYAFMNRMDLAYAAADIIISRAGAGTVSELCIVGKPVLFVPSPNVAEDHQTKNALALAQMDAAVVIAEKDLKTKFKNIFFPLVGSKEKMELLGKNIKGMAKPFATSNIVDEVEKIIFKKA</sequence>
<keyword evidence="5 10" id="KW-0133">Cell shape</keyword>
<evidence type="ECO:0000313" key="14">
    <source>
        <dbReference type="Proteomes" id="UP000610456"/>
    </source>
</evidence>
<dbReference type="Pfam" id="PF04101">
    <property type="entry name" value="Glyco_tran_28_C"/>
    <property type="match status" value="1"/>
</dbReference>
<comment type="subcellular location">
    <subcellularLocation>
        <location evidence="10">Cell membrane</location>
        <topology evidence="10">Peripheral membrane protein</topology>
        <orientation evidence="10">Cytoplasmic side</orientation>
    </subcellularLocation>
</comment>
<keyword evidence="1 10" id="KW-1003">Cell membrane</keyword>
<keyword evidence="9 10" id="KW-0961">Cell wall biogenesis/degradation</keyword>
<protein>
    <recommendedName>
        <fullName evidence="10">UDP-N-acetylglucosamine--N-acetylmuramyl-(pentapeptide) pyrophosphoryl-undecaprenol N-acetylglucosamine transferase</fullName>
        <ecNumber evidence="10">2.4.1.227</ecNumber>
    </recommendedName>
    <alternativeName>
        <fullName evidence="10">Undecaprenyl-PP-MurNAc-pentapeptide-UDPGlcNAc GlcNAc transferase</fullName>
    </alternativeName>
</protein>
<dbReference type="PANTHER" id="PTHR21015">
    <property type="entry name" value="UDP-N-ACETYLGLUCOSAMINE--N-ACETYLMURAMYL-(PENTAPEPTIDE) PYROPHOSPHORYL-UNDECAPRENOL N-ACETYLGLUCOSAMINE TRANSFERASE 1"/>
    <property type="match status" value="1"/>
</dbReference>
<dbReference type="GO" id="GO:0050511">
    <property type="term" value="F:undecaprenyldiphospho-muramoylpentapeptide beta-N-acetylglucosaminyltransferase activity"/>
    <property type="evidence" value="ECO:0007669"/>
    <property type="project" value="UniProtKB-UniRule"/>
</dbReference>
<dbReference type="PANTHER" id="PTHR21015:SF22">
    <property type="entry name" value="GLYCOSYLTRANSFERASE"/>
    <property type="match status" value="1"/>
</dbReference>
<dbReference type="AlphaFoldDB" id="A0A918S6I6"/>
<keyword evidence="3 10" id="KW-0328">Glycosyltransferase</keyword>
<evidence type="ECO:0000256" key="1">
    <source>
        <dbReference type="ARBA" id="ARBA00022475"/>
    </source>
</evidence>
<comment type="pathway">
    <text evidence="10">Cell wall biogenesis; peptidoglycan biosynthesis.</text>
</comment>
<keyword evidence="2 10" id="KW-0132">Cell division</keyword>
<feature type="binding site" evidence="10">
    <location>
        <begin position="14"/>
        <end position="16"/>
    </location>
    <ligand>
        <name>UDP-N-acetyl-alpha-D-glucosamine</name>
        <dbReference type="ChEBI" id="CHEBI:57705"/>
    </ligand>
</feature>
<organism evidence="13 14">
    <name type="scientific">Salinimicrobium marinum</name>
    <dbReference type="NCBI Taxonomy" id="680283"/>
    <lineage>
        <taxon>Bacteria</taxon>
        <taxon>Pseudomonadati</taxon>
        <taxon>Bacteroidota</taxon>
        <taxon>Flavobacteriia</taxon>
        <taxon>Flavobacteriales</taxon>
        <taxon>Flavobacteriaceae</taxon>
        <taxon>Salinimicrobium</taxon>
    </lineage>
</organism>
<evidence type="ECO:0000313" key="13">
    <source>
        <dbReference type="EMBL" id="GHA27014.1"/>
    </source>
</evidence>
<reference evidence="13" key="1">
    <citation type="journal article" date="2014" name="Int. J. Syst. Evol. Microbiol.">
        <title>Complete genome sequence of Corynebacterium casei LMG S-19264T (=DSM 44701T), isolated from a smear-ripened cheese.</title>
        <authorList>
            <consortium name="US DOE Joint Genome Institute (JGI-PGF)"/>
            <person name="Walter F."/>
            <person name="Albersmeier A."/>
            <person name="Kalinowski J."/>
            <person name="Ruckert C."/>
        </authorList>
    </citation>
    <scope>NUCLEOTIDE SEQUENCE</scope>
    <source>
        <strain evidence="13">KCTC 12719</strain>
    </source>
</reference>
<accession>A0A918S6I6</accession>
<keyword evidence="6 10" id="KW-0573">Peptidoglycan synthesis</keyword>
<dbReference type="EMBL" id="BMXB01000001">
    <property type="protein sequence ID" value="GHA27014.1"/>
    <property type="molecule type" value="Genomic_DNA"/>
</dbReference>
<evidence type="ECO:0000259" key="11">
    <source>
        <dbReference type="Pfam" id="PF03033"/>
    </source>
</evidence>
<feature type="binding site" evidence="10">
    <location>
        <position position="201"/>
    </location>
    <ligand>
        <name>UDP-N-acetyl-alpha-D-glucosamine</name>
        <dbReference type="ChEBI" id="CHEBI:57705"/>
    </ligand>
</feature>
<keyword evidence="8 10" id="KW-0131">Cell cycle</keyword>
<dbReference type="HAMAP" id="MF_00033">
    <property type="entry name" value="MurG"/>
    <property type="match status" value="1"/>
</dbReference>
<reference evidence="13" key="2">
    <citation type="submission" date="2020-09" db="EMBL/GenBank/DDBJ databases">
        <authorList>
            <person name="Sun Q."/>
            <person name="Kim S."/>
        </authorList>
    </citation>
    <scope>NUCLEOTIDE SEQUENCE</scope>
    <source>
        <strain evidence="13">KCTC 12719</strain>
    </source>
</reference>
<dbReference type="GO" id="GO:0005886">
    <property type="term" value="C:plasma membrane"/>
    <property type="evidence" value="ECO:0007669"/>
    <property type="project" value="UniProtKB-SubCell"/>
</dbReference>
<feature type="binding site" evidence="10">
    <location>
        <position position="297"/>
    </location>
    <ligand>
        <name>UDP-N-acetyl-alpha-D-glucosamine</name>
        <dbReference type="ChEBI" id="CHEBI:57705"/>
    </ligand>
</feature>
<evidence type="ECO:0000259" key="12">
    <source>
        <dbReference type="Pfam" id="PF04101"/>
    </source>
</evidence>
<dbReference type="Gene3D" id="3.40.50.2000">
    <property type="entry name" value="Glycogen Phosphorylase B"/>
    <property type="match status" value="2"/>
</dbReference>
<evidence type="ECO:0000256" key="3">
    <source>
        <dbReference type="ARBA" id="ARBA00022676"/>
    </source>
</evidence>
<evidence type="ECO:0000256" key="9">
    <source>
        <dbReference type="ARBA" id="ARBA00023316"/>
    </source>
</evidence>
<keyword evidence="7 10" id="KW-0472">Membrane</keyword>
<dbReference type="GO" id="GO:0071555">
    <property type="term" value="P:cell wall organization"/>
    <property type="evidence" value="ECO:0007669"/>
    <property type="project" value="UniProtKB-KW"/>
</dbReference>
<comment type="caution">
    <text evidence="10">Lacks conserved residue(s) required for the propagation of feature annotation.</text>
</comment>
<dbReference type="CDD" id="cd03785">
    <property type="entry name" value="GT28_MurG"/>
    <property type="match status" value="1"/>
</dbReference>